<evidence type="ECO:0000256" key="1">
    <source>
        <dbReference type="SAM" id="MobiDB-lite"/>
    </source>
</evidence>
<comment type="caution">
    <text evidence="2">The sequence shown here is derived from an EMBL/GenBank/DDBJ whole genome shotgun (WGS) entry which is preliminary data.</text>
</comment>
<name>A0A2K3LTU4_TRIPR</name>
<dbReference type="Proteomes" id="UP000236291">
    <property type="component" value="Unassembled WGS sequence"/>
</dbReference>
<keyword evidence="2" id="KW-0689">Ribosomal protein</keyword>
<evidence type="ECO:0000313" key="3">
    <source>
        <dbReference type="Proteomes" id="UP000236291"/>
    </source>
</evidence>
<organism evidence="2 3">
    <name type="scientific">Trifolium pratense</name>
    <name type="common">Red clover</name>
    <dbReference type="NCBI Taxonomy" id="57577"/>
    <lineage>
        <taxon>Eukaryota</taxon>
        <taxon>Viridiplantae</taxon>
        <taxon>Streptophyta</taxon>
        <taxon>Embryophyta</taxon>
        <taxon>Tracheophyta</taxon>
        <taxon>Spermatophyta</taxon>
        <taxon>Magnoliopsida</taxon>
        <taxon>eudicotyledons</taxon>
        <taxon>Gunneridae</taxon>
        <taxon>Pentapetalae</taxon>
        <taxon>rosids</taxon>
        <taxon>fabids</taxon>
        <taxon>Fabales</taxon>
        <taxon>Fabaceae</taxon>
        <taxon>Papilionoideae</taxon>
        <taxon>50 kb inversion clade</taxon>
        <taxon>NPAAA clade</taxon>
        <taxon>Hologalegina</taxon>
        <taxon>IRL clade</taxon>
        <taxon>Trifolieae</taxon>
        <taxon>Trifolium</taxon>
    </lineage>
</organism>
<feature type="compositionally biased region" description="Polar residues" evidence="1">
    <location>
        <begin position="56"/>
        <end position="72"/>
    </location>
</feature>
<keyword evidence="2" id="KW-0687">Ribonucleoprotein</keyword>
<reference evidence="2 3" key="1">
    <citation type="journal article" date="2014" name="Am. J. Bot.">
        <title>Genome assembly and annotation for red clover (Trifolium pratense; Fabaceae).</title>
        <authorList>
            <person name="Istvanek J."/>
            <person name="Jaros M."/>
            <person name="Krenek A."/>
            <person name="Repkova J."/>
        </authorList>
    </citation>
    <scope>NUCLEOTIDE SEQUENCE [LARGE SCALE GENOMIC DNA]</scope>
    <source>
        <strain evidence="3">cv. Tatra</strain>
        <tissue evidence="2">Young leaves</tissue>
    </source>
</reference>
<protein>
    <submittedName>
        <fullName evidence="2">60S ribosomal protein l23</fullName>
    </submittedName>
</protein>
<proteinExistence type="predicted"/>
<dbReference type="PANTHER" id="PTHR47074">
    <property type="entry name" value="BNAC02G40300D PROTEIN"/>
    <property type="match status" value="1"/>
</dbReference>
<dbReference type="EMBL" id="ASHM01040987">
    <property type="protein sequence ID" value="PNX81961.1"/>
    <property type="molecule type" value="Genomic_DNA"/>
</dbReference>
<accession>A0A2K3LTU4</accession>
<evidence type="ECO:0000313" key="2">
    <source>
        <dbReference type="EMBL" id="PNX81961.1"/>
    </source>
</evidence>
<dbReference type="GO" id="GO:0005840">
    <property type="term" value="C:ribosome"/>
    <property type="evidence" value="ECO:0007669"/>
    <property type="project" value="UniProtKB-KW"/>
</dbReference>
<gene>
    <name evidence="2" type="ORF">L195_g037986</name>
</gene>
<sequence length="178" mass="19808">MQTEVWQKVNLYMTNAMGFAALVFELIDVLEPTAVANVAMILWTLVEAQSEVQIGKNSRSNTGNGVQENSWTKPPRGSLKCNIDIARSVEQNIYCIGACIHDEHGHFVQAFVKRCDGKPEIVEAEAIGMLEVLKWLHTSCGNERPISIETDRLQVEQAIKKQSVNNTELGSIIYCTLS</sequence>
<feature type="region of interest" description="Disordered" evidence="1">
    <location>
        <begin position="56"/>
        <end position="75"/>
    </location>
</feature>
<reference evidence="2 3" key="2">
    <citation type="journal article" date="2017" name="Front. Plant Sci.">
        <title>Gene Classification and Mining of Molecular Markers Useful in Red Clover (Trifolium pratense) Breeding.</title>
        <authorList>
            <person name="Istvanek J."/>
            <person name="Dluhosova J."/>
            <person name="Dluhos P."/>
            <person name="Patkova L."/>
            <person name="Nedelnik J."/>
            <person name="Repkova J."/>
        </authorList>
    </citation>
    <scope>NUCLEOTIDE SEQUENCE [LARGE SCALE GENOMIC DNA]</scope>
    <source>
        <strain evidence="3">cv. Tatra</strain>
        <tissue evidence="2">Young leaves</tissue>
    </source>
</reference>
<dbReference type="PANTHER" id="PTHR47074:SF48">
    <property type="entry name" value="POLYNUCLEOTIDYL TRANSFERASE, RIBONUCLEASE H-LIKE SUPERFAMILY PROTEIN"/>
    <property type="match status" value="1"/>
</dbReference>
<dbReference type="AlphaFoldDB" id="A0A2K3LTU4"/>
<dbReference type="InterPro" id="IPR052929">
    <property type="entry name" value="RNase_H-like_EbsB-rel"/>
</dbReference>